<keyword evidence="10 12" id="KW-0472">Membrane</keyword>
<proteinExistence type="inferred from homology"/>
<feature type="transmembrane region" description="Helical" evidence="12">
    <location>
        <begin position="88"/>
        <end position="110"/>
    </location>
</feature>
<evidence type="ECO:0000256" key="5">
    <source>
        <dbReference type="ARBA" id="ARBA00022723"/>
    </source>
</evidence>
<evidence type="ECO:0000256" key="10">
    <source>
        <dbReference type="ARBA" id="ARBA00023136"/>
    </source>
</evidence>
<evidence type="ECO:0000259" key="13">
    <source>
        <dbReference type="Pfam" id="PF01435"/>
    </source>
</evidence>
<dbReference type="Proteomes" id="UP000672097">
    <property type="component" value="Unassembled WGS sequence"/>
</dbReference>
<evidence type="ECO:0000256" key="12">
    <source>
        <dbReference type="SAM" id="Phobius"/>
    </source>
</evidence>
<reference evidence="14 15" key="1">
    <citation type="submission" date="2021-04" db="EMBL/GenBank/DDBJ databases">
        <title>The genome sequence of type strain Ideonella paludis KCTC 32238.</title>
        <authorList>
            <person name="Liu Y."/>
        </authorList>
    </citation>
    <scope>NUCLEOTIDE SEQUENCE [LARGE SCALE GENOMIC DNA]</scope>
    <source>
        <strain evidence="14 15">KCTC 32238</strain>
    </source>
</reference>
<dbReference type="EMBL" id="JAGQDG010000002">
    <property type="protein sequence ID" value="MBQ0935033.1"/>
    <property type="molecule type" value="Genomic_DNA"/>
</dbReference>
<evidence type="ECO:0000256" key="11">
    <source>
        <dbReference type="RuleBase" id="RU003983"/>
    </source>
</evidence>
<keyword evidence="3 11" id="KW-0645">Protease</keyword>
<evidence type="ECO:0000256" key="6">
    <source>
        <dbReference type="ARBA" id="ARBA00022801"/>
    </source>
</evidence>
<keyword evidence="5" id="KW-0479">Metal-binding</keyword>
<organism evidence="14 15">
    <name type="scientific">Ideonella paludis</name>
    <dbReference type="NCBI Taxonomy" id="1233411"/>
    <lineage>
        <taxon>Bacteria</taxon>
        <taxon>Pseudomonadati</taxon>
        <taxon>Pseudomonadota</taxon>
        <taxon>Betaproteobacteria</taxon>
        <taxon>Burkholderiales</taxon>
        <taxon>Sphaerotilaceae</taxon>
        <taxon>Ideonella</taxon>
    </lineage>
</organism>
<evidence type="ECO:0000256" key="9">
    <source>
        <dbReference type="ARBA" id="ARBA00023049"/>
    </source>
</evidence>
<evidence type="ECO:0000256" key="8">
    <source>
        <dbReference type="ARBA" id="ARBA00022989"/>
    </source>
</evidence>
<dbReference type="InterPro" id="IPR050083">
    <property type="entry name" value="HtpX_protease"/>
</dbReference>
<dbReference type="PANTHER" id="PTHR43221:SF1">
    <property type="entry name" value="PROTEASE HTPX"/>
    <property type="match status" value="1"/>
</dbReference>
<keyword evidence="15" id="KW-1185">Reference proteome</keyword>
<feature type="domain" description="Peptidase M48" evidence="13">
    <location>
        <begin position="221"/>
        <end position="303"/>
    </location>
</feature>
<keyword evidence="2" id="KW-1003">Cell membrane</keyword>
<protein>
    <submittedName>
        <fullName evidence="14">M48 family metallopeptidase</fullName>
    </submittedName>
</protein>
<comment type="caution">
    <text evidence="14">The sequence shown here is derived from an EMBL/GenBank/DDBJ whole genome shotgun (WGS) entry which is preliminary data.</text>
</comment>
<name>A0ABS5DV52_9BURK</name>
<accession>A0ABS5DV52</accession>
<dbReference type="Pfam" id="PF01435">
    <property type="entry name" value="Peptidase_M48"/>
    <property type="match status" value="2"/>
</dbReference>
<keyword evidence="9 11" id="KW-0482">Metalloprotease</keyword>
<dbReference type="PANTHER" id="PTHR43221">
    <property type="entry name" value="PROTEASE HTPX"/>
    <property type="match status" value="1"/>
</dbReference>
<comment type="cofactor">
    <cofactor evidence="11">
        <name>Zn(2+)</name>
        <dbReference type="ChEBI" id="CHEBI:29105"/>
    </cofactor>
    <text evidence="11">Binds 1 zinc ion per subunit.</text>
</comment>
<keyword evidence="6 11" id="KW-0378">Hydrolase</keyword>
<keyword evidence="4 12" id="KW-0812">Transmembrane</keyword>
<dbReference type="Gene3D" id="3.30.2010.10">
    <property type="entry name" value="Metalloproteases ('zincins'), catalytic domain"/>
    <property type="match status" value="1"/>
</dbReference>
<feature type="domain" description="Peptidase M48" evidence="13">
    <location>
        <begin position="124"/>
        <end position="205"/>
    </location>
</feature>
<evidence type="ECO:0000256" key="2">
    <source>
        <dbReference type="ARBA" id="ARBA00022475"/>
    </source>
</evidence>
<keyword evidence="8 12" id="KW-1133">Transmembrane helix</keyword>
<sequence>MKFQAHQVRHPLELVLLSLSAALTLLLFLVALALTAFKAPTYQWIEDQWVASHLADHPEGQALSRAEALKSLPPDDQETLASLRELELWHVLLAPIAFVIVLMGGIGRLYGSARSNGVKLGTAQFPEVYHLWQSMAAEVGLVKTPELFLLNGNGALNAFVSCVPGFRPFGVIYSDILERTLALRDERSLRFILGHELGHIRLGHVHWFHRLFTVAAHLPPLNYLLGLPLSRACEYSSDQVGAQLSGDRDGQALMMLAAGKHLYTEVNPAAHHSAQISERSLWDVAHNAGSSHPNLNWRIAALRCRCHGPLMWASAWAENAEPPSPPAEPAPRP</sequence>
<dbReference type="CDD" id="cd07325">
    <property type="entry name" value="M48_Ste24p_like"/>
    <property type="match status" value="1"/>
</dbReference>
<comment type="similarity">
    <text evidence="11">Belongs to the peptidase M48 family.</text>
</comment>
<dbReference type="RefSeq" id="WP_210807547.1">
    <property type="nucleotide sequence ID" value="NZ_JAGQDG010000002.1"/>
</dbReference>
<evidence type="ECO:0000256" key="1">
    <source>
        <dbReference type="ARBA" id="ARBA00004651"/>
    </source>
</evidence>
<evidence type="ECO:0000256" key="4">
    <source>
        <dbReference type="ARBA" id="ARBA00022692"/>
    </source>
</evidence>
<dbReference type="InterPro" id="IPR001915">
    <property type="entry name" value="Peptidase_M48"/>
</dbReference>
<evidence type="ECO:0000256" key="7">
    <source>
        <dbReference type="ARBA" id="ARBA00022833"/>
    </source>
</evidence>
<gene>
    <name evidence="14" type="ORF">KAK11_06835</name>
</gene>
<keyword evidence="7 11" id="KW-0862">Zinc</keyword>
<evidence type="ECO:0000313" key="14">
    <source>
        <dbReference type="EMBL" id="MBQ0935033.1"/>
    </source>
</evidence>
<evidence type="ECO:0000256" key="3">
    <source>
        <dbReference type="ARBA" id="ARBA00022670"/>
    </source>
</evidence>
<evidence type="ECO:0000313" key="15">
    <source>
        <dbReference type="Proteomes" id="UP000672097"/>
    </source>
</evidence>
<comment type="subcellular location">
    <subcellularLocation>
        <location evidence="1">Cell membrane</location>
        <topology evidence="1">Multi-pass membrane protein</topology>
    </subcellularLocation>
</comment>